<evidence type="ECO:0000313" key="2">
    <source>
        <dbReference type="Proteomes" id="UP001236415"/>
    </source>
</evidence>
<dbReference type="Proteomes" id="UP001236415">
    <property type="component" value="Chromosome"/>
</dbReference>
<name>A0ABY8X7P1_9BACL</name>
<sequence length="319" mass="37272">MGNARMLLNELSSIELSKDKYQSIIKMRGLINTIKSAINQGISGSILIPEEIDFNNIELSKGYYIYHWRNEIKANPDLRSEYQLFLSILNKSEVICTNDIQEGDFILNNGDKSQSLLKCYKEQHIALSFLSKKFSESTIVGLHCFLDIDANYITEDATIYHLSTPEHVLEVEIRDIIDYLNRQDALNIRHNIELWEKKEILFPTLVFCDNVKKQILKVERILLVESIKKILILEHYFSSWDWKGFDYRDLPNTSPESESTLRTYEKQHTFRTPFGKTIIVSYHIKGAAYNNRIYFHIDYEREKIIICSIGEHLPCVTYG</sequence>
<protein>
    <submittedName>
        <fullName evidence="1">Uncharacterized protein</fullName>
    </submittedName>
</protein>
<dbReference type="EMBL" id="CP127162">
    <property type="protein sequence ID" value="WIV19195.1"/>
    <property type="molecule type" value="Genomic_DNA"/>
</dbReference>
<evidence type="ECO:0000313" key="1">
    <source>
        <dbReference type="EMBL" id="WIV19195.1"/>
    </source>
</evidence>
<reference evidence="1 2" key="1">
    <citation type="submission" date="2023-06" db="EMBL/GenBank/DDBJ databases">
        <title>Paenibacillus polygonum sp. nov., an endophytic bacterium, isolated from Polygonum lapathifolium L. in Nanji Wetland National Nature Reserve, South of Poyang Lake, Jiangxi Province, China.</title>
        <authorList>
            <person name="Yu Z."/>
        </authorList>
    </citation>
    <scope>NUCLEOTIDE SEQUENCE [LARGE SCALE GENOMIC DNA]</scope>
    <source>
        <strain evidence="1 2">C31</strain>
    </source>
</reference>
<gene>
    <name evidence="1" type="ORF">QPK24_23255</name>
</gene>
<proteinExistence type="predicted"/>
<dbReference type="RefSeq" id="WP_285745155.1">
    <property type="nucleotide sequence ID" value="NZ_CP127162.1"/>
</dbReference>
<organism evidence="1 2">
    <name type="scientific">Paenibacillus polygoni</name>
    <dbReference type="NCBI Taxonomy" id="3050112"/>
    <lineage>
        <taxon>Bacteria</taxon>
        <taxon>Bacillati</taxon>
        <taxon>Bacillota</taxon>
        <taxon>Bacilli</taxon>
        <taxon>Bacillales</taxon>
        <taxon>Paenibacillaceae</taxon>
        <taxon>Paenibacillus</taxon>
    </lineage>
</organism>
<accession>A0ABY8X7P1</accession>
<keyword evidence="2" id="KW-1185">Reference proteome</keyword>